<accession>A0A0F9BSJ6</accession>
<feature type="region of interest" description="Disordered" evidence="1">
    <location>
        <begin position="71"/>
        <end position="118"/>
    </location>
</feature>
<evidence type="ECO:0000313" key="2">
    <source>
        <dbReference type="EMBL" id="KKL24855.1"/>
    </source>
</evidence>
<dbReference type="EMBL" id="LAZR01036430">
    <property type="protein sequence ID" value="KKL24855.1"/>
    <property type="molecule type" value="Genomic_DNA"/>
</dbReference>
<proteinExistence type="predicted"/>
<name>A0A0F9BSJ6_9ZZZZ</name>
<evidence type="ECO:0000256" key="1">
    <source>
        <dbReference type="SAM" id="MobiDB-lite"/>
    </source>
</evidence>
<dbReference type="AlphaFoldDB" id="A0A0F9BSJ6"/>
<sequence>ERAVRERARVVEVGQRALDTDRALHADSLANSARVEIRQTAFETGIDPELLIDMSGGDPVQARKLAPVMPKANAGNGAGDGTPGPGSVPAAIRPDSSVTLGGEQPTLRSMIDRAKGKT</sequence>
<feature type="non-terminal residue" evidence="2">
    <location>
        <position position="1"/>
    </location>
</feature>
<reference evidence="2" key="1">
    <citation type="journal article" date="2015" name="Nature">
        <title>Complex archaea that bridge the gap between prokaryotes and eukaryotes.</title>
        <authorList>
            <person name="Spang A."/>
            <person name="Saw J.H."/>
            <person name="Jorgensen S.L."/>
            <person name="Zaremba-Niedzwiedzka K."/>
            <person name="Martijn J."/>
            <person name="Lind A.E."/>
            <person name="van Eijk R."/>
            <person name="Schleper C."/>
            <person name="Guy L."/>
            <person name="Ettema T.J."/>
        </authorList>
    </citation>
    <scope>NUCLEOTIDE SEQUENCE</scope>
</reference>
<gene>
    <name evidence="2" type="ORF">LCGC14_2411140</name>
</gene>
<comment type="caution">
    <text evidence="2">The sequence shown here is derived from an EMBL/GenBank/DDBJ whole genome shotgun (WGS) entry which is preliminary data.</text>
</comment>
<organism evidence="2">
    <name type="scientific">marine sediment metagenome</name>
    <dbReference type="NCBI Taxonomy" id="412755"/>
    <lineage>
        <taxon>unclassified sequences</taxon>
        <taxon>metagenomes</taxon>
        <taxon>ecological metagenomes</taxon>
    </lineage>
</organism>
<protein>
    <submittedName>
        <fullName evidence="2">Uncharacterized protein</fullName>
    </submittedName>
</protein>